<keyword evidence="8" id="KW-0460">Magnesium</keyword>
<protein>
    <recommendedName>
        <fullName evidence="1">ATP-polyphosphate phosphotransferase</fullName>
        <ecNumber evidence="1">2.7.4.1</ecNumber>
    </recommendedName>
</protein>
<dbReference type="HAMAP" id="MF_00347">
    <property type="entry name" value="Polyphosphate_kinase"/>
    <property type="match status" value="1"/>
</dbReference>
<dbReference type="SUPFAM" id="SSF140356">
    <property type="entry name" value="PPK N-terminal domain-like"/>
    <property type="match status" value="1"/>
</dbReference>
<dbReference type="InterPro" id="IPR036830">
    <property type="entry name" value="PP_kinase_middle_dom_sf"/>
</dbReference>
<evidence type="ECO:0000256" key="8">
    <source>
        <dbReference type="ARBA" id="ARBA00022842"/>
    </source>
</evidence>
<dbReference type="EC" id="2.7.4.1" evidence="1"/>
<evidence type="ECO:0000259" key="11">
    <source>
        <dbReference type="Pfam" id="PF13089"/>
    </source>
</evidence>
<evidence type="ECO:0000256" key="1">
    <source>
        <dbReference type="ARBA" id="ARBA00012960"/>
    </source>
</evidence>
<dbReference type="AlphaFoldDB" id="A0A380T9T4"/>
<accession>A0A380T9T4</accession>
<dbReference type="NCBIfam" id="NF003917">
    <property type="entry name" value="PRK05443.1-1"/>
    <property type="match status" value="1"/>
</dbReference>
<dbReference type="Pfam" id="PF02503">
    <property type="entry name" value="PP_kinase"/>
    <property type="match status" value="1"/>
</dbReference>
<dbReference type="InterPro" id="IPR036832">
    <property type="entry name" value="PPK_N_dom_sf"/>
</dbReference>
<evidence type="ECO:0000259" key="10">
    <source>
        <dbReference type="Pfam" id="PF02503"/>
    </source>
</evidence>
<keyword evidence="7" id="KW-0067">ATP-binding</keyword>
<keyword evidence="4" id="KW-0479">Metal-binding</keyword>
<evidence type="ECO:0000313" key="14">
    <source>
        <dbReference type="EMBL" id="SUS04432.1"/>
    </source>
</evidence>
<dbReference type="NCBIfam" id="NF003918">
    <property type="entry name" value="PRK05443.1-2"/>
    <property type="match status" value="1"/>
</dbReference>
<dbReference type="Pfam" id="PF17941">
    <property type="entry name" value="PP_kinase_C_1"/>
    <property type="match status" value="1"/>
</dbReference>
<dbReference type="InterPro" id="IPR025200">
    <property type="entry name" value="PPK_C_dom2"/>
</dbReference>
<dbReference type="GO" id="GO:0008976">
    <property type="term" value="F:polyphosphate kinase activity"/>
    <property type="evidence" value="ECO:0007669"/>
    <property type="project" value="UniProtKB-EC"/>
</dbReference>
<feature type="compositionally biased region" description="Low complexity" evidence="9">
    <location>
        <begin position="19"/>
        <end position="31"/>
    </location>
</feature>
<dbReference type="InterPro" id="IPR024953">
    <property type="entry name" value="PP_kinase_middle"/>
</dbReference>
<organism evidence="14">
    <name type="scientific">metagenome</name>
    <dbReference type="NCBI Taxonomy" id="256318"/>
    <lineage>
        <taxon>unclassified sequences</taxon>
        <taxon>metagenomes</taxon>
    </lineage>
</organism>
<dbReference type="GO" id="GO:0009358">
    <property type="term" value="C:polyphosphate kinase complex"/>
    <property type="evidence" value="ECO:0007669"/>
    <property type="project" value="InterPro"/>
</dbReference>
<dbReference type="Gene3D" id="3.30.870.10">
    <property type="entry name" value="Endonuclease Chain A"/>
    <property type="match status" value="2"/>
</dbReference>
<dbReference type="GO" id="GO:0006799">
    <property type="term" value="P:polyphosphate biosynthetic process"/>
    <property type="evidence" value="ECO:0007669"/>
    <property type="project" value="InterPro"/>
</dbReference>
<evidence type="ECO:0000256" key="6">
    <source>
        <dbReference type="ARBA" id="ARBA00022777"/>
    </source>
</evidence>
<dbReference type="InterPro" id="IPR025198">
    <property type="entry name" value="PPK_N_dom"/>
</dbReference>
<sequence length="766" mass="86260">MSMPAAAGAATSVEEQDGSSDAVAASAADSATPSPLPGEADAAAIDASRPATQKAQGQSDLKTPELYLNRELTWLKFNFRVLNEGRDRRTPLLERIKFLAIAASNMDEFFMKRIGGLKQQIGAGVHKLTVDGRTPGQQLEECRIVMAEFRRQQRETFVDVLRDLKQQNIRIIPFARLSREEQAAVREHYYENIFPLVTPLAMDPAHPFPFISNLSLNLLVTLRFPHESRLTMARVKVPVGGGVPRFLRVGTASHFVLLEDVMRNCLQDLFPGMEIESTELFRVTRNANTLRGEEQADDLVAMIEAELRDRKFAPIVRLEVEQGIDPNHRGMLAAELGLDEELDVYETDVMMSMRDLFEIARLDVPSLHDTPHHPIDNVLLQDRDNIFHIIRESGPILLHHPYESFATSVVRFVQEAAEDPKVLAIKMTLYRTSADTLIIDRLIDAAHNGKQVAVVVELKARFDEAANLRWANRLEEAGIHVTYGVLGLKTHCKLILVVRRDYNGLRRYCHIGTGNYHAGTARLYCDLGMLTCDKEVGLDLTELFNYLTTGCRPARAYRKILAAPNLMKKMLLAKVEREIGHQTAGTPGLIRFKCNALEDADMVEALYRASRSGVKVELIVRDTCRLRPGIGGVSETISVISIVGRFLEHTRIYYFHNAGEEEYFIGSADLMSRNLESRVEVVVPVEHPGLRRELHAVLETQLNDKRSAWEMNADGSYTQRRPRPGHKDRSCQEALIEAAYLRAERAKRLRKVKPRAFARRGPKVPS</sequence>
<keyword evidence="6 14" id="KW-0418">Kinase</keyword>
<keyword evidence="5" id="KW-0547">Nucleotide-binding</keyword>
<evidence type="ECO:0000256" key="3">
    <source>
        <dbReference type="ARBA" id="ARBA00022679"/>
    </source>
</evidence>
<evidence type="ECO:0000259" key="12">
    <source>
        <dbReference type="Pfam" id="PF13090"/>
    </source>
</evidence>
<dbReference type="Gene3D" id="1.20.58.310">
    <property type="entry name" value="Polyphosphate kinase N-terminal domain"/>
    <property type="match status" value="1"/>
</dbReference>
<dbReference type="EMBL" id="UIDG01000038">
    <property type="protein sequence ID" value="SUS04432.1"/>
    <property type="molecule type" value="Genomic_DNA"/>
</dbReference>
<feature type="domain" description="Polyphosphate kinase N-terminal" evidence="11">
    <location>
        <begin position="67"/>
        <end position="172"/>
    </location>
</feature>
<dbReference type="Gene3D" id="3.30.1840.10">
    <property type="entry name" value="Polyphosphate kinase middle domain"/>
    <property type="match status" value="1"/>
</dbReference>
<evidence type="ECO:0000259" key="13">
    <source>
        <dbReference type="Pfam" id="PF17941"/>
    </source>
</evidence>
<dbReference type="PIRSF" id="PIRSF015589">
    <property type="entry name" value="PP_kinase"/>
    <property type="match status" value="1"/>
</dbReference>
<dbReference type="CDD" id="cd09165">
    <property type="entry name" value="PLDc_PaPPK1_C1_like"/>
    <property type="match status" value="1"/>
</dbReference>
<gene>
    <name evidence="14" type="primary">ppk</name>
    <name evidence="14" type="ORF">DF3PB_1320006</name>
</gene>
<keyword evidence="3 14" id="KW-0808">Transferase</keyword>
<feature type="compositionally biased region" description="Polar residues" evidence="9">
    <location>
        <begin position="50"/>
        <end position="61"/>
    </location>
</feature>
<dbReference type="NCBIfam" id="NF003921">
    <property type="entry name" value="PRK05443.2-2"/>
    <property type="match status" value="1"/>
</dbReference>
<feature type="domain" description="Polyphosphate kinase middle" evidence="10">
    <location>
        <begin position="180"/>
        <end position="359"/>
    </location>
</feature>
<dbReference type="GO" id="GO:0046872">
    <property type="term" value="F:metal ion binding"/>
    <property type="evidence" value="ECO:0007669"/>
    <property type="project" value="UniProtKB-KW"/>
</dbReference>
<dbReference type="GO" id="GO:0005524">
    <property type="term" value="F:ATP binding"/>
    <property type="evidence" value="ECO:0007669"/>
    <property type="project" value="UniProtKB-KW"/>
</dbReference>
<dbReference type="PANTHER" id="PTHR30218:SF0">
    <property type="entry name" value="POLYPHOSPHATE KINASE"/>
    <property type="match status" value="1"/>
</dbReference>
<dbReference type="PANTHER" id="PTHR30218">
    <property type="entry name" value="POLYPHOSPHATE KINASE"/>
    <property type="match status" value="1"/>
</dbReference>
<dbReference type="SUPFAM" id="SSF56024">
    <property type="entry name" value="Phospholipase D/nuclease"/>
    <property type="match status" value="2"/>
</dbReference>
<feature type="domain" description="Polyphosphate kinase C-terminal" evidence="12">
    <location>
        <begin position="561"/>
        <end position="729"/>
    </location>
</feature>
<dbReference type="InterPro" id="IPR003414">
    <property type="entry name" value="PP_kinase"/>
</dbReference>
<evidence type="ECO:0000256" key="2">
    <source>
        <dbReference type="ARBA" id="ARBA00022553"/>
    </source>
</evidence>
<dbReference type="Pfam" id="PF13090">
    <property type="entry name" value="PP_kinase_C"/>
    <property type="match status" value="1"/>
</dbReference>
<reference evidence="14" key="1">
    <citation type="submission" date="2018-07" db="EMBL/GenBank/DDBJ databases">
        <authorList>
            <person name="Quirk P.G."/>
            <person name="Krulwich T.A."/>
        </authorList>
    </citation>
    <scope>NUCLEOTIDE SEQUENCE</scope>
</reference>
<dbReference type="SUPFAM" id="SSF143724">
    <property type="entry name" value="PHP14-like"/>
    <property type="match status" value="1"/>
</dbReference>
<dbReference type="InterPro" id="IPR041108">
    <property type="entry name" value="PP_kinase_C_1"/>
</dbReference>
<evidence type="ECO:0000256" key="5">
    <source>
        <dbReference type="ARBA" id="ARBA00022741"/>
    </source>
</evidence>
<dbReference type="Pfam" id="PF13089">
    <property type="entry name" value="PP_kinase_N"/>
    <property type="match status" value="1"/>
</dbReference>
<feature type="region of interest" description="Disordered" evidence="9">
    <location>
        <begin position="709"/>
        <end position="730"/>
    </location>
</feature>
<evidence type="ECO:0000256" key="4">
    <source>
        <dbReference type="ARBA" id="ARBA00022723"/>
    </source>
</evidence>
<keyword evidence="2" id="KW-0597">Phosphoprotein</keyword>
<name>A0A380T9T4_9ZZZZ</name>
<feature type="domain" description="Polyphosphate kinase C-terminal" evidence="13">
    <location>
        <begin position="385"/>
        <end position="549"/>
    </location>
</feature>
<dbReference type="NCBIfam" id="TIGR03705">
    <property type="entry name" value="poly_P_kin"/>
    <property type="match status" value="1"/>
</dbReference>
<proteinExistence type="inferred from homology"/>
<evidence type="ECO:0000256" key="7">
    <source>
        <dbReference type="ARBA" id="ARBA00022840"/>
    </source>
</evidence>
<feature type="region of interest" description="Disordered" evidence="9">
    <location>
        <begin position="1"/>
        <end position="62"/>
    </location>
</feature>
<evidence type="ECO:0000256" key="9">
    <source>
        <dbReference type="SAM" id="MobiDB-lite"/>
    </source>
</evidence>
<dbReference type="FunFam" id="3.30.870.10:FF:000001">
    <property type="entry name" value="Polyphosphate kinase"/>
    <property type="match status" value="1"/>
</dbReference>